<feature type="transmembrane region" description="Helical" evidence="1">
    <location>
        <begin position="114"/>
        <end position="133"/>
    </location>
</feature>
<proteinExistence type="predicted"/>
<evidence type="ECO:0000313" key="3">
    <source>
        <dbReference type="Proteomes" id="UP000183995"/>
    </source>
</evidence>
<sequence>MFYWIGIIVLLAAFILGFSFLGPAGALLNPGSLFIICAVVLPLLIASGQFQYFLMGIRIAVGRVKKAPAEEVKKVLVALQLTTRLTLLGGFIGFLAGGISILANMTTVQMLGRLSAVAVVSILYALLGVSFLLPLRAKAEAFLIDMTRAPGSAADE</sequence>
<keyword evidence="1" id="KW-0472">Membrane</keyword>
<dbReference type="RefSeq" id="WP_073078162.1">
    <property type="nucleotide sequence ID" value="NZ_FQXV01000006.1"/>
</dbReference>
<accession>A0A1M5XP99</accession>
<keyword evidence="1" id="KW-1133">Transmembrane helix</keyword>
<keyword evidence="3" id="KW-1185">Reference proteome</keyword>
<keyword evidence="1" id="KW-0812">Transmembrane</keyword>
<protein>
    <recommendedName>
        <fullName evidence="4">MotA/TolQ/ExbB proton channel family protein</fullName>
    </recommendedName>
</protein>
<feature type="transmembrane region" description="Helical" evidence="1">
    <location>
        <begin position="7"/>
        <end position="27"/>
    </location>
</feature>
<evidence type="ECO:0008006" key="4">
    <source>
        <dbReference type="Google" id="ProtNLM"/>
    </source>
</evidence>
<dbReference type="EMBL" id="FQXV01000006">
    <property type="protein sequence ID" value="SHI01374.1"/>
    <property type="molecule type" value="Genomic_DNA"/>
</dbReference>
<reference evidence="2 3" key="1">
    <citation type="submission" date="2016-11" db="EMBL/GenBank/DDBJ databases">
        <authorList>
            <person name="Jaros S."/>
            <person name="Januszkiewicz K."/>
            <person name="Wedrychowicz H."/>
        </authorList>
    </citation>
    <scope>NUCLEOTIDE SEQUENCE [LARGE SCALE GENOMIC DNA]</scope>
    <source>
        <strain evidence="2 3">DSM 10068</strain>
    </source>
</reference>
<feature type="transmembrane region" description="Helical" evidence="1">
    <location>
        <begin position="75"/>
        <end position="102"/>
    </location>
</feature>
<gene>
    <name evidence="2" type="ORF">SAMN02745823_01902</name>
</gene>
<dbReference type="Proteomes" id="UP000183995">
    <property type="component" value="Unassembled WGS sequence"/>
</dbReference>
<dbReference type="AlphaFoldDB" id="A0A1M5XP99"/>
<feature type="transmembrane region" description="Helical" evidence="1">
    <location>
        <begin position="33"/>
        <end position="54"/>
    </location>
</feature>
<evidence type="ECO:0000256" key="1">
    <source>
        <dbReference type="SAM" id="Phobius"/>
    </source>
</evidence>
<dbReference type="STRING" id="1123282.SAMN02745823_01902"/>
<organism evidence="2 3">
    <name type="scientific">Sporobacter termitidis DSM 10068</name>
    <dbReference type="NCBI Taxonomy" id="1123282"/>
    <lineage>
        <taxon>Bacteria</taxon>
        <taxon>Bacillati</taxon>
        <taxon>Bacillota</taxon>
        <taxon>Clostridia</taxon>
        <taxon>Eubacteriales</taxon>
        <taxon>Oscillospiraceae</taxon>
        <taxon>Sporobacter</taxon>
    </lineage>
</organism>
<name>A0A1M5XP99_9FIRM</name>
<evidence type="ECO:0000313" key="2">
    <source>
        <dbReference type="EMBL" id="SHI01374.1"/>
    </source>
</evidence>